<dbReference type="InterPro" id="IPR002938">
    <property type="entry name" value="FAD-bd"/>
</dbReference>
<dbReference type="PANTHER" id="PTHR43876">
    <property type="entry name" value="UBIQUINONE BIOSYNTHESIS MONOOXYGENASE COQ6, MITOCHONDRIAL"/>
    <property type="match status" value="1"/>
</dbReference>
<evidence type="ECO:0000256" key="7">
    <source>
        <dbReference type="ARBA" id="ARBA00023033"/>
    </source>
</evidence>
<feature type="domain" description="FAD-binding" evidence="8">
    <location>
        <begin position="10"/>
        <end position="353"/>
    </location>
</feature>
<dbReference type="Proteomes" id="UP000614272">
    <property type="component" value="Unassembled WGS sequence"/>
</dbReference>
<evidence type="ECO:0000256" key="4">
    <source>
        <dbReference type="ARBA" id="ARBA00022630"/>
    </source>
</evidence>
<dbReference type="InterPro" id="IPR018168">
    <property type="entry name" value="Ubi_Hdrlase_CS"/>
</dbReference>
<dbReference type="InterPro" id="IPR051205">
    <property type="entry name" value="UbiH/COQ6_monooxygenase"/>
</dbReference>
<dbReference type="InterPro" id="IPR010971">
    <property type="entry name" value="UbiH/COQ6"/>
</dbReference>
<dbReference type="InterPro" id="IPR036188">
    <property type="entry name" value="FAD/NAD-bd_sf"/>
</dbReference>
<evidence type="ECO:0000313" key="10">
    <source>
        <dbReference type="Proteomes" id="UP000614272"/>
    </source>
</evidence>
<dbReference type="RefSeq" id="WP_099033532.1">
    <property type="nucleotide sequence ID" value="NZ_BMGJ01000001.1"/>
</dbReference>
<dbReference type="NCBIfam" id="TIGR01984">
    <property type="entry name" value="UbiH"/>
    <property type="match status" value="1"/>
</dbReference>
<dbReference type="EMBL" id="BMGJ01000001">
    <property type="protein sequence ID" value="GGD49819.1"/>
    <property type="molecule type" value="Genomic_DNA"/>
</dbReference>
<evidence type="ECO:0000256" key="1">
    <source>
        <dbReference type="ARBA" id="ARBA00001974"/>
    </source>
</evidence>
<accession>A0ABQ1R014</accession>
<evidence type="ECO:0000256" key="3">
    <source>
        <dbReference type="ARBA" id="ARBA00005349"/>
    </source>
</evidence>
<comment type="cofactor">
    <cofactor evidence="1">
        <name>FAD</name>
        <dbReference type="ChEBI" id="CHEBI:57692"/>
    </cofactor>
</comment>
<dbReference type="PROSITE" id="PS51257">
    <property type="entry name" value="PROKAR_LIPOPROTEIN"/>
    <property type="match status" value="1"/>
</dbReference>
<dbReference type="PRINTS" id="PR00420">
    <property type="entry name" value="RNGMNOXGNASE"/>
</dbReference>
<dbReference type="PROSITE" id="PS01304">
    <property type="entry name" value="UBIH"/>
    <property type="match status" value="1"/>
</dbReference>
<dbReference type="InterPro" id="IPR011295">
    <property type="entry name" value="UbiH"/>
</dbReference>
<dbReference type="Pfam" id="PF01494">
    <property type="entry name" value="FAD_binding_3"/>
    <property type="match status" value="1"/>
</dbReference>
<comment type="pathway">
    <text evidence="2">Cofactor biosynthesis; ubiquinone biosynthesis.</text>
</comment>
<name>A0ABQ1R014_9ALTE</name>
<keyword evidence="10" id="KW-1185">Reference proteome</keyword>
<organism evidence="9 10">
    <name type="scientific">Lacimicrobium alkaliphilum</name>
    <dbReference type="NCBI Taxonomy" id="1526571"/>
    <lineage>
        <taxon>Bacteria</taxon>
        <taxon>Pseudomonadati</taxon>
        <taxon>Pseudomonadota</taxon>
        <taxon>Gammaproteobacteria</taxon>
        <taxon>Alteromonadales</taxon>
        <taxon>Alteromonadaceae</taxon>
        <taxon>Lacimicrobium</taxon>
    </lineage>
</organism>
<keyword evidence="5" id="KW-0274">FAD</keyword>
<evidence type="ECO:0000259" key="8">
    <source>
        <dbReference type="Pfam" id="PF01494"/>
    </source>
</evidence>
<evidence type="ECO:0000313" key="9">
    <source>
        <dbReference type="EMBL" id="GGD49819.1"/>
    </source>
</evidence>
<evidence type="ECO:0000256" key="2">
    <source>
        <dbReference type="ARBA" id="ARBA00004749"/>
    </source>
</evidence>
<dbReference type="NCBIfam" id="NF004356">
    <property type="entry name" value="PRK05732.1"/>
    <property type="match status" value="1"/>
</dbReference>
<sequence>MKDKQVLEFDLIIAGGGAVGCLLALSLRSCGLKIAIVEASAYACDSQQSLHPGFDARSIALSHQSASYLQQLGLQSSLLENCVPIKQIKVSDQGHLGQCWLDHRQQRVEALGYVTSQQQLGTMLYESVKDADDIDWFCPDSVSDVKQHQQHIDVILSSAKRLSASLLVVAEGGSSPTATKLGFQSQVQDYQQVALVANVKTDHPHEFRAYERFTAQGPLALLPNADSSFGLVWSLAAEHRDTFLHMQNSEFLQQLQQAFGYSVGRFVALSQRNSYPLALARLARTVAHRSVVIGNAAHTLHPIAGQGFNLGLRDAQCLSTLLRNTVKQDGDPGAAPVLQVYSQQRHQDQSLVVNSTDALVRFFSNNHGPLVAGRNLGLGLLDLCGPLKLKLGRAAMGYGGQNAAS</sequence>
<evidence type="ECO:0000256" key="5">
    <source>
        <dbReference type="ARBA" id="ARBA00022827"/>
    </source>
</evidence>
<dbReference type="SUPFAM" id="SSF51905">
    <property type="entry name" value="FAD/NAD(P)-binding domain"/>
    <property type="match status" value="1"/>
</dbReference>
<dbReference type="PANTHER" id="PTHR43876:SF8">
    <property type="entry name" value="2-OCTAPRENYL-6-METHOXYPHENOL HYDROXYLASE"/>
    <property type="match status" value="1"/>
</dbReference>
<proteinExistence type="inferred from homology"/>
<evidence type="ECO:0000256" key="6">
    <source>
        <dbReference type="ARBA" id="ARBA00023002"/>
    </source>
</evidence>
<dbReference type="Gene3D" id="3.50.50.60">
    <property type="entry name" value="FAD/NAD(P)-binding domain"/>
    <property type="match status" value="2"/>
</dbReference>
<comment type="caution">
    <text evidence="9">The sequence shown here is derived from an EMBL/GenBank/DDBJ whole genome shotgun (WGS) entry which is preliminary data.</text>
</comment>
<keyword evidence="6" id="KW-0560">Oxidoreductase</keyword>
<keyword evidence="4" id="KW-0285">Flavoprotein</keyword>
<reference evidence="10" key="1">
    <citation type="journal article" date="2019" name="Int. J. Syst. Evol. Microbiol.">
        <title>The Global Catalogue of Microorganisms (GCM) 10K type strain sequencing project: providing services to taxonomists for standard genome sequencing and annotation.</title>
        <authorList>
            <consortium name="The Broad Institute Genomics Platform"/>
            <consortium name="The Broad Institute Genome Sequencing Center for Infectious Disease"/>
            <person name="Wu L."/>
            <person name="Ma J."/>
        </authorList>
    </citation>
    <scope>NUCLEOTIDE SEQUENCE [LARGE SCALE GENOMIC DNA]</scope>
    <source>
        <strain evidence="10">CGMCC 1.12923</strain>
    </source>
</reference>
<comment type="similarity">
    <text evidence="3">Belongs to the UbiH/COQ6 family.</text>
</comment>
<keyword evidence="7" id="KW-0503">Monooxygenase</keyword>
<dbReference type="NCBIfam" id="TIGR01988">
    <property type="entry name" value="Ubi-OHases"/>
    <property type="match status" value="1"/>
</dbReference>
<gene>
    <name evidence="9" type="ORF">GCM10011357_02140</name>
</gene>
<protein>
    <submittedName>
        <fullName evidence="9">2-octaprenyl-6-methoxyphenyl hydroxylase</fullName>
    </submittedName>
</protein>